<dbReference type="AlphaFoldDB" id="A0A8S2ZWK5"/>
<accession>A0A8S2ZWK5</accession>
<organism evidence="2 4">
    <name type="scientific">Rotaria magnacalcarata</name>
    <dbReference type="NCBI Taxonomy" id="392030"/>
    <lineage>
        <taxon>Eukaryota</taxon>
        <taxon>Metazoa</taxon>
        <taxon>Spiralia</taxon>
        <taxon>Gnathifera</taxon>
        <taxon>Rotifera</taxon>
        <taxon>Eurotatoria</taxon>
        <taxon>Bdelloidea</taxon>
        <taxon>Philodinida</taxon>
        <taxon>Philodinidae</taxon>
        <taxon>Rotaria</taxon>
    </lineage>
</organism>
<gene>
    <name evidence="3" type="ORF">BYL167_LOCUS55317</name>
    <name evidence="2" type="ORF">GIL414_LOCUS41734</name>
</gene>
<feature type="region of interest" description="Disordered" evidence="1">
    <location>
        <begin position="202"/>
        <end position="231"/>
    </location>
</feature>
<dbReference type="Proteomes" id="UP000681967">
    <property type="component" value="Unassembled WGS sequence"/>
</dbReference>
<evidence type="ECO:0000313" key="3">
    <source>
        <dbReference type="EMBL" id="CAF4996475.1"/>
    </source>
</evidence>
<dbReference type="EMBL" id="CAJOBH010204975">
    <property type="protein sequence ID" value="CAF4996475.1"/>
    <property type="molecule type" value="Genomic_DNA"/>
</dbReference>
<feature type="compositionally biased region" description="Low complexity" evidence="1">
    <location>
        <begin position="202"/>
        <end position="215"/>
    </location>
</feature>
<protein>
    <submittedName>
        <fullName evidence="2">Uncharacterized protein</fullName>
    </submittedName>
</protein>
<feature type="compositionally biased region" description="Acidic residues" evidence="1">
    <location>
        <begin position="218"/>
        <end position="229"/>
    </location>
</feature>
<sequence length="306" mass="34272">MPLVNYEGDSSEDEEENNTQPTINLKPSASRRIHLPTPSQTSSKITIEDDDDEFAIETNRKSSSNLLANLPKPQDSSSSNVNINSTELIEGELEDIVRGNNKEYAKNIPSLPKPTKRKRDGPVKIFIPTIEHDSDEEQKPKRKQITSTRNCALLNSLPPPVYDEDKPTTTLPTVKNPSTTTKTPQISSTGLFIPYTINKKQQQKKSSTSILTSTNGSDNEEDEDDDDNQADFLGLTKSNQIEVTNIDVESVLRETFPKARSTVIEQPSLPNPPVDFDDLDTNDDGNNQQIMQDDDEVNYFENHFHV</sequence>
<dbReference type="EMBL" id="CAJOBJ010119054">
    <property type="protein sequence ID" value="CAF4667266.1"/>
    <property type="molecule type" value="Genomic_DNA"/>
</dbReference>
<evidence type="ECO:0000256" key="1">
    <source>
        <dbReference type="SAM" id="MobiDB-lite"/>
    </source>
</evidence>
<evidence type="ECO:0000313" key="2">
    <source>
        <dbReference type="EMBL" id="CAF4667266.1"/>
    </source>
</evidence>
<feature type="region of interest" description="Disordered" evidence="1">
    <location>
        <begin position="1"/>
        <end position="81"/>
    </location>
</feature>
<feature type="region of interest" description="Disordered" evidence="1">
    <location>
        <begin position="153"/>
        <end position="187"/>
    </location>
</feature>
<reference evidence="2" key="1">
    <citation type="submission" date="2021-02" db="EMBL/GenBank/DDBJ databases">
        <authorList>
            <person name="Nowell W R."/>
        </authorList>
    </citation>
    <scope>NUCLEOTIDE SEQUENCE</scope>
</reference>
<proteinExistence type="predicted"/>
<dbReference type="Proteomes" id="UP000681720">
    <property type="component" value="Unassembled WGS sequence"/>
</dbReference>
<evidence type="ECO:0000313" key="4">
    <source>
        <dbReference type="Proteomes" id="UP000681720"/>
    </source>
</evidence>
<feature type="compositionally biased region" description="Polar residues" evidence="1">
    <location>
        <begin position="168"/>
        <end position="187"/>
    </location>
</feature>
<name>A0A8S2ZWK5_9BILA</name>
<comment type="caution">
    <text evidence="2">The sequence shown here is derived from an EMBL/GenBank/DDBJ whole genome shotgun (WGS) entry which is preliminary data.</text>
</comment>